<comment type="caution">
    <text evidence="1">The sequence shown here is derived from an EMBL/GenBank/DDBJ whole genome shotgun (WGS) entry which is preliminary data.</text>
</comment>
<proteinExistence type="predicted"/>
<keyword evidence="2" id="KW-1185">Reference proteome</keyword>
<organism evidence="1 2">
    <name type="scientific">Grifola frondosa</name>
    <name type="common">Maitake</name>
    <name type="synonym">Polyporus frondosus</name>
    <dbReference type="NCBI Taxonomy" id="5627"/>
    <lineage>
        <taxon>Eukaryota</taxon>
        <taxon>Fungi</taxon>
        <taxon>Dikarya</taxon>
        <taxon>Basidiomycota</taxon>
        <taxon>Agaricomycotina</taxon>
        <taxon>Agaricomycetes</taxon>
        <taxon>Polyporales</taxon>
        <taxon>Grifolaceae</taxon>
        <taxon>Grifola</taxon>
    </lineage>
</organism>
<gene>
    <name evidence="1" type="ORF">A0H81_02775</name>
</gene>
<protein>
    <submittedName>
        <fullName evidence="1">Uncharacterized protein</fullName>
    </submittedName>
</protein>
<dbReference type="Proteomes" id="UP000092993">
    <property type="component" value="Unassembled WGS sequence"/>
</dbReference>
<name>A0A1C7MMS8_GRIFR</name>
<dbReference type="EMBL" id="LUGG01000002">
    <property type="protein sequence ID" value="OBZ78138.1"/>
    <property type="molecule type" value="Genomic_DNA"/>
</dbReference>
<evidence type="ECO:0000313" key="2">
    <source>
        <dbReference type="Proteomes" id="UP000092993"/>
    </source>
</evidence>
<sequence>MWERSVRVLVEERHISGDDRARCVDFLRREPNSVLEAAAILIGSLVSHKVEKLTQQIPVYDGNLDDVEVSCGSTGSSHSHHYQAIQEPAGDCGKLCASYARVVRQSSGSASVYSTICRQG</sequence>
<reference evidence="1 2" key="1">
    <citation type="submission" date="2016-03" db="EMBL/GenBank/DDBJ databases">
        <title>Whole genome sequencing of Grifola frondosa 9006-11.</title>
        <authorList>
            <person name="Min B."/>
            <person name="Park H."/>
            <person name="Kim J.-G."/>
            <person name="Cho H."/>
            <person name="Oh Y.-L."/>
            <person name="Kong W.-S."/>
            <person name="Choi I.-G."/>
        </authorList>
    </citation>
    <scope>NUCLEOTIDE SEQUENCE [LARGE SCALE GENOMIC DNA]</scope>
    <source>
        <strain evidence="1 2">9006-11</strain>
    </source>
</reference>
<evidence type="ECO:0000313" key="1">
    <source>
        <dbReference type="EMBL" id="OBZ78138.1"/>
    </source>
</evidence>
<dbReference type="AlphaFoldDB" id="A0A1C7MMS8"/>
<accession>A0A1C7MMS8</accession>
<dbReference type="AntiFam" id="ANF00205">
    <property type="entry name" value="Shadow ORF (opposite nemA)"/>
</dbReference>